<accession>A0ABT5KHP2</accession>
<keyword evidence="1" id="KW-0472">Membrane</keyword>
<evidence type="ECO:0000313" key="3">
    <source>
        <dbReference type="Proteomes" id="UP001221189"/>
    </source>
</evidence>
<evidence type="ECO:0000313" key="2">
    <source>
        <dbReference type="EMBL" id="MDC8773465.1"/>
    </source>
</evidence>
<dbReference type="Proteomes" id="UP001221189">
    <property type="component" value="Unassembled WGS sequence"/>
</dbReference>
<dbReference type="RefSeq" id="WP_273601600.1">
    <property type="nucleotide sequence ID" value="NZ_JAQQXT010000012.1"/>
</dbReference>
<feature type="transmembrane region" description="Helical" evidence="1">
    <location>
        <begin position="25"/>
        <end position="43"/>
    </location>
</feature>
<comment type="caution">
    <text evidence="2">The sequence shown here is derived from an EMBL/GenBank/DDBJ whole genome shotgun (WGS) entry which is preliminary data.</text>
</comment>
<proteinExistence type="predicted"/>
<dbReference type="EMBL" id="JAQQXT010000012">
    <property type="protein sequence ID" value="MDC8773465.1"/>
    <property type="molecule type" value="Genomic_DNA"/>
</dbReference>
<evidence type="ECO:0000256" key="1">
    <source>
        <dbReference type="SAM" id="Phobius"/>
    </source>
</evidence>
<feature type="transmembrane region" description="Helical" evidence="1">
    <location>
        <begin position="129"/>
        <end position="148"/>
    </location>
</feature>
<name>A0ABT5KHP2_9BURK</name>
<keyword evidence="1" id="KW-0812">Transmembrane</keyword>
<protein>
    <recommendedName>
        <fullName evidence="4">DUF4405 domain-containing protein</fullName>
    </recommendedName>
</protein>
<evidence type="ECO:0008006" key="4">
    <source>
        <dbReference type="Google" id="ProtNLM"/>
    </source>
</evidence>
<reference evidence="2 3" key="1">
    <citation type="submission" date="2022-10" db="EMBL/GenBank/DDBJ databases">
        <title>Paucibacter sp. hw1 Genome sequencing.</title>
        <authorList>
            <person name="Park S."/>
        </authorList>
    </citation>
    <scope>NUCLEOTIDE SEQUENCE [LARGE SCALE GENOMIC DNA]</scope>
    <source>
        <strain evidence="3">hw1</strain>
    </source>
</reference>
<feature type="transmembrane region" description="Helical" evidence="1">
    <location>
        <begin position="103"/>
        <end position="123"/>
    </location>
</feature>
<keyword evidence="1" id="KW-1133">Transmembrane helix</keyword>
<organism evidence="2 3">
    <name type="scientific">Roseateles albus</name>
    <dbReference type="NCBI Taxonomy" id="2987525"/>
    <lineage>
        <taxon>Bacteria</taxon>
        <taxon>Pseudomonadati</taxon>
        <taxon>Pseudomonadota</taxon>
        <taxon>Betaproteobacteria</taxon>
        <taxon>Burkholderiales</taxon>
        <taxon>Sphaerotilaceae</taxon>
        <taxon>Roseateles</taxon>
    </lineage>
</organism>
<sequence length="155" mass="17321">MAALKIGAVTHHHSLLKLPRWQKRWLYASFALLLFTGLAWLFLHYGQAEDAMPSPAEPWLIRLHGFAGFGALMGLGAIGGSHIPAGWRLTRRHRRPMQRNSGLLLSALLGLVLLSTYALYYFAPDGVRGPLGWAHSLLAGSAIAMLWLHRRRRHT</sequence>
<keyword evidence="3" id="KW-1185">Reference proteome</keyword>
<gene>
    <name evidence="2" type="ORF">PRZ03_17930</name>
</gene>
<feature type="transmembrane region" description="Helical" evidence="1">
    <location>
        <begin position="63"/>
        <end position="83"/>
    </location>
</feature>